<keyword evidence="7" id="KW-1133">Transmembrane helix</keyword>
<dbReference type="Pfam" id="PF00015">
    <property type="entry name" value="MCPsignal"/>
    <property type="match status" value="1"/>
</dbReference>
<keyword evidence="11" id="KW-1185">Reference proteome</keyword>
<gene>
    <name evidence="10" type="ORF">KB449_12180</name>
</gene>
<keyword evidence="2" id="KW-1003">Cell membrane</keyword>
<evidence type="ECO:0000256" key="4">
    <source>
        <dbReference type="ARBA" id="ARBA00023224"/>
    </source>
</evidence>
<dbReference type="InterPro" id="IPR004089">
    <property type="entry name" value="MCPsignal_dom"/>
</dbReference>
<protein>
    <submittedName>
        <fullName evidence="10">Methyl-accepting chemotaxis protein</fullName>
    </submittedName>
</protein>
<dbReference type="InterPro" id="IPR024478">
    <property type="entry name" value="HlyB_4HB_MCP"/>
</dbReference>
<keyword evidence="3 7" id="KW-0472">Membrane</keyword>
<feature type="domain" description="Methyl-accepting transducer" evidence="8">
    <location>
        <begin position="274"/>
        <end position="510"/>
    </location>
</feature>
<name>A0ABT6TIE1_9BACL</name>
<evidence type="ECO:0000256" key="6">
    <source>
        <dbReference type="PROSITE-ProRule" id="PRU00284"/>
    </source>
</evidence>
<feature type="domain" description="HAMP" evidence="9">
    <location>
        <begin position="202"/>
        <end position="255"/>
    </location>
</feature>
<dbReference type="Pfam" id="PF00672">
    <property type="entry name" value="HAMP"/>
    <property type="match status" value="1"/>
</dbReference>
<evidence type="ECO:0000256" key="3">
    <source>
        <dbReference type="ARBA" id="ARBA00023136"/>
    </source>
</evidence>
<comment type="subcellular location">
    <subcellularLocation>
        <location evidence="1">Cell membrane</location>
    </subcellularLocation>
</comment>
<evidence type="ECO:0000259" key="8">
    <source>
        <dbReference type="PROSITE" id="PS50111"/>
    </source>
</evidence>
<dbReference type="Gene3D" id="6.10.340.10">
    <property type="match status" value="1"/>
</dbReference>
<evidence type="ECO:0000259" key="9">
    <source>
        <dbReference type="PROSITE" id="PS50885"/>
    </source>
</evidence>
<evidence type="ECO:0000256" key="5">
    <source>
        <dbReference type="ARBA" id="ARBA00029447"/>
    </source>
</evidence>
<dbReference type="PROSITE" id="PS50111">
    <property type="entry name" value="CHEMOTAXIS_TRANSDUC_2"/>
    <property type="match status" value="1"/>
</dbReference>
<dbReference type="EMBL" id="JAGRPV010000001">
    <property type="protein sequence ID" value="MDI4645729.1"/>
    <property type="molecule type" value="Genomic_DNA"/>
</dbReference>
<dbReference type="Pfam" id="PF12729">
    <property type="entry name" value="4HB_MCP_1"/>
    <property type="match status" value="1"/>
</dbReference>
<feature type="transmembrane region" description="Helical" evidence="7">
    <location>
        <begin position="181"/>
        <end position="201"/>
    </location>
</feature>
<comment type="caution">
    <text evidence="10">The sequence shown here is derived from an EMBL/GenBank/DDBJ whole genome shotgun (WGS) entry which is preliminary data.</text>
</comment>
<evidence type="ECO:0000313" key="11">
    <source>
        <dbReference type="Proteomes" id="UP001161691"/>
    </source>
</evidence>
<organism evidence="10 11">
    <name type="scientific">Cohnella hashimotonis</name>
    <dbReference type="NCBI Taxonomy" id="2826895"/>
    <lineage>
        <taxon>Bacteria</taxon>
        <taxon>Bacillati</taxon>
        <taxon>Bacillota</taxon>
        <taxon>Bacilli</taxon>
        <taxon>Bacillales</taxon>
        <taxon>Paenibacillaceae</taxon>
        <taxon>Cohnella</taxon>
    </lineage>
</organism>
<dbReference type="Gene3D" id="1.10.287.950">
    <property type="entry name" value="Methyl-accepting chemotaxis protein"/>
    <property type="match status" value="1"/>
</dbReference>
<dbReference type="PROSITE" id="PS50885">
    <property type="entry name" value="HAMP"/>
    <property type="match status" value="1"/>
</dbReference>
<dbReference type="SMART" id="SM00304">
    <property type="entry name" value="HAMP"/>
    <property type="match status" value="1"/>
</dbReference>
<keyword evidence="4 6" id="KW-0807">Transducer</keyword>
<evidence type="ECO:0000256" key="7">
    <source>
        <dbReference type="SAM" id="Phobius"/>
    </source>
</evidence>
<dbReference type="SMART" id="SM00283">
    <property type="entry name" value="MA"/>
    <property type="match status" value="1"/>
</dbReference>
<evidence type="ECO:0000256" key="1">
    <source>
        <dbReference type="ARBA" id="ARBA00004236"/>
    </source>
</evidence>
<reference evidence="10" key="1">
    <citation type="submission" date="2023-04" db="EMBL/GenBank/DDBJ databases">
        <title>Comparative genomic analysis of Cohnella hashimotonis sp. nov., isolated from the International Space Station.</title>
        <authorList>
            <person name="Venkateswaran K."/>
            <person name="Simpson A."/>
        </authorList>
    </citation>
    <scope>NUCLEOTIDE SEQUENCE</scope>
    <source>
        <strain evidence="10">F6_2S_P_1</strain>
    </source>
</reference>
<comment type="similarity">
    <text evidence="5">Belongs to the methyl-accepting chemotaxis (MCP) protein family.</text>
</comment>
<proteinExistence type="inferred from homology"/>
<dbReference type="PANTHER" id="PTHR32089:SF112">
    <property type="entry name" value="LYSOZYME-LIKE PROTEIN-RELATED"/>
    <property type="match status" value="1"/>
</dbReference>
<dbReference type="PANTHER" id="PTHR32089">
    <property type="entry name" value="METHYL-ACCEPTING CHEMOTAXIS PROTEIN MCPB"/>
    <property type="match status" value="1"/>
</dbReference>
<dbReference type="SUPFAM" id="SSF58104">
    <property type="entry name" value="Methyl-accepting chemotaxis protein (MCP) signaling domain"/>
    <property type="match status" value="1"/>
</dbReference>
<dbReference type="InterPro" id="IPR003660">
    <property type="entry name" value="HAMP_dom"/>
</dbReference>
<sequence length="560" mass="58852">MKWTVGKKMVGAFSAILVALVALGFISLANMSKMNAQAQEIGNDWLSGVETMSNIKIDLQEITNLYYQSLIATDAAVKKKATEQMAALFPEIETSVNGYKSSVANEEDKQLYEALKLDWETFKSSYTASTQNAGDKGSSSKASEAFNTLDQDVDKLIDFNHEGAEKSVKDNDNLFHSSASLVFYIGIAIVLLAVALSWLLIRNITVPLKQSTDALSRVAAGDLQISVFESKRTDEFGTLLTRLNDTVAKLRSSVRQMQDSASVLATSSIQLSGGSEQNKGASVQIAESVSLIASNSESQAKSAAECDRVMEEMAEGVGRIAETTSEVAELSAGAAAAATTGTDRIVNVTERMASLEKTVGLAGKQITSLVAKSHQIGEVTGIIGEIASRTNLLALNAAIEAARAGEHGAGFAVVAGEVRKLANQTNESVGNVYTLITEVREQVESMSALMSASIEEVNAGSTAVNEAAAAFKQIASASFEVSSRVQEAAAAAEQLAASSEEVSASVSNIGHMASMTASMTQEAAASAEEQLAFSEELASSSRTLSGVAAELKQGVSAFKL</sequence>
<dbReference type="CDD" id="cd06225">
    <property type="entry name" value="HAMP"/>
    <property type="match status" value="1"/>
</dbReference>
<dbReference type="RefSeq" id="WP_282908631.1">
    <property type="nucleotide sequence ID" value="NZ_JAGRPV010000001.1"/>
</dbReference>
<dbReference type="Proteomes" id="UP001161691">
    <property type="component" value="Unassembled WGS sequence"/>
</dbReference>
<evidence type="ECO:0000256" key="2">
    <source>
        <dbReference type="ARBA" id="ARBA00022475"/>
    </source>
</evidence>
<evidence type="ECO:0000313" key="10">
    <source>
        <dbReference type="EMBL" id="MDI4645729.1"/>
    </source>
</evidence>
<keyword evidence="7" id="KW-0812">Transmembrane</keyword>
<accession>A0ABT6TIE1</accession>